<dbReference type="GO" id="GO:0005886">
    <property type="term" value="C:plasma membrane"/>
    <property type="evidence" value="ECO:0007669"/>
    <property type="project" value="UniProtKB-SubCell"/>
</dbReference>
<feature type="transmembrane region" description="Helical" evidence="6">
    <location>
        <begin position="41"/>
        <end position="62"/>
    </location>
</feature>
<feature type="transmembrane region" description="Helical" evidence="6">
    <location>
        <begin position="112"/>
        <end position="131"/>
    </location>
</feature>
<dbReference type="AlphaFoldDB" id="A0A4Z0RXZ8"/>
<dbReference type="PANTHER" id="PTHR30250:SF11">
    <property type="entry name" value="O-ANTIGEN TRANSPORTER-RELATED"/>
    <property type="match status" value="1"/>
</dbReference>
<organism evidence="7 8">
    <name type="scientific">Weissella confusa</name>
    <name type="common">Lactobacillus confusus</name>
    <dbReference type="NCBI Taxonomy" id="1583"/>
    <lineage>
        <taxon>Bacteria</taxon>
        <taxon>Bacillati</taxon>
        <taxon>Bacillota</taxon>
        <taxon>Bacilli</taxon>
        <taxon>Lactobacillales</taxon>
        <taxon>Lactobacillaceae</taxon>
        <taxon>Weissella</taxon>
    </lineage>
</organism>
<evidence type="ECO:0000256" key="3">
    <source>
        <dbReference type="ARBA" id="ARBA00022692"/>
    </source>
</evidence>
<dbReference type="InterPro" id="IPR050833">
    <property type="entry name" value="Poly_Biosynth_Transport"/>
</dbReference>
<dbReference type="OrthoDB" id="9815702at2"/>
<dbReference type="Pfam" id="PF01943">
    <property type="entry name" value="Polysacc_synt"/>
    <property type="match status" value="1"/>
</dbReference>
<feature type="transmembrane region" description="Helical" evidence="6">
    <location>
        <begin position="440"/>
        <end position="459"/>
    </location>
</feature>
<keyword evidence="2" id="KW-1003">Cell membrane</keyword>
<feature type="transmembrane region" description="Helical" evidence="6">
    <location>
        <begin position="318"/>
        <end position="337"/>
    </location>
</feature>
<accession>A0A4Z0RXZ8</accession>
<feature type="transmembrane region" description="Helical" evidence="6">
    <location>
        <begin position="165"/>
        <end position="185"/>
    </location>
</feature>
<keyword evidence="3 6" id="KW-0812">Transmembrane</keyword>
<dbReference type="RefSeq" id="WP_135519730.1">
    <property type="nucleotide sequence ID" value="NZ_PVSN01000044.1"/>
</dbReference>
<comment type="caution">
    <text evidence="7">The sequence shown here is derived from an EMBL/GenBank/DDBJ whole genome shotgun (WGS) entry which is preliminary data.</text>
</comment>
<evidence type="ECO:0000313" key="8">
    <source>
        <dbReference type="Proteomes" id="UP000297646"/>
    </source>
</evidence>
<evidence type="ECO:0000313" key="7">
    <source>
        <dbReference type="EMBL" id="TGE72074.1"/>
    </source>
</evidence>
<dbReference type="EMBL" id="PVSN01000044">
    <property type="protein sequence ID" value="TGE72074.1"/>
    <property type="molecule type" value="Genomic_DNA"/>
</dbReference>
<evidence type="ECO:0000256" key="2">
    <source>
        <dbReference type="ARBA" id="ARBA00022475"/>
    </source>
</evidence>
<protein>
    <submittedName>
        <fullName evidence="7">Uncharacterized protein</fullName>
    </submittedName>
</protein>
<feature type="transmembrane region" description="Helical" evidence="6">
    <location>
        <begin position="411"/>
        <end position="434"/>
    </location>
</feature>
<dbReference type="InterPro" id="IPR002797">
    <property type="entry name" value="Polysacc_synth"/>
</dbReference>
<feature type="transmembrane region" description="Helical" evidence="6">
    <location>
        <begin position="381"/>
        <end position="399"/>
    </location>
</feature>
<proteinExistence type="predicted"/>
<keyword evidence="4 6" id="KW-1133">Transmembrane helix</keyword>
<evidence type="ECO:0000256" key="1">
    <source>
        <dbReference type="ARBA" id="ARBA00004651"/>
    </source>
</evidence>
<keyword evidence="5 6" id="KW-0472">Membrane</keyword>
<feature type="transmembrane region" description="Helical" evidence="6">
    <location>
        <begin position="12"/>
        <end position="29"/>
    </location>
</feature>
<evidence type="ECO:0000256" key="6">
    <source>
        <dbReference type="SAM" id="Phobius"/>
    </source>
</evidence>
<evidence type="ECO:0000256" key="4">
    <source>
        <dbReference type="ARBA" id="ARBA00022989"/>
    </source>
</evidence>
<sequence length="494" mass="55124">MQLLKVYLRETGMRLPTELVPLFFLTYIAHILRQHAFGIQVWTYALVMLTIGIFSTGIRLYAQTELNKMPPDKKGNSHFFWGVWSIQLVIFIILALLTYGFVQLFALPYEGAIRLQLLFYVGAMLDISWLFNGINKTRIVVRRDAIIQMARFVPLIIFVKSPDDLSAFILLLAITTIAGNVVMWFKLPQTLVRVDVARIPIRRHMRLMATFFLAAILPQLALYLNKVLLFWHDGVDEVASYYSAELVVKVGIALVLGIGIAMMGRVTEQRQQGDASGVQQSFYDAVENSAALAIIIAVGVAVVGSQTVYWFLGIAYEQVGAILHVLAFVIVVASWRYSLALQQMAAERGFRNLSMPVQIATGINVVLSLVLIPWLGVMATAWIALISEIVALVLQLISLRHVIHLWHLVAVIWRYIVAGVVTAVVLIAMVHAGVPAYPKYSALEAAVGLVVYALVVVSFDTPVAKAANQVLLFSGKRMFESTIEFIRIVLRIRK</sequence>
<feature type="transmembrane region" description="Helical" evidence="6">
    <location>
        <begin position="206"/>
        <end position="224"/>
    </location>
</feature>
<comment type="subcellular location">
    <subcellularLocation>
        <location evidence="1">Cell membrane</location>
        <topology evidence="1">Multi-pass membrane protein</topology>
    </subcellularLocation>
</comment>
<dbReference type="PANTHER" id="PTHR30250">
    <property type="entry name" value="PST FAMILY PREDICTED COLANIC ACID TRANSPORTER"/>
    <property type="match status" value="1"/>
</dbReference>
<evidence type="ECO:0000256" key="5">
    <source>
        <dbReference type="ARBA" id="ARBA00023136"/>
    </source>
</evidence>
<feature type="transmembrane region" description="Helical" evidence="6">
    <location>
        <begin position="357"/>
        <end position="375"/>
    </location>
</feature>
<gene>
    <name evidence="7" type="ORF">C6P11_06745</name>
</gene>
<feature type="transmembrane region" description="Helical" evidence="6">
    <location>
        <begin position="244"/>
        <end position="263"/>
    </location>
</feature>
<dbReference type="Proteomes" id="UP000297646">
    <property type="component" value="Unassembled WGS sequence"/>
</dbReference>
<name>A0A4Z0RXZ8_WEICO</name>
<feature type="transmembrane region" description="Helical" evidence="6">
    <location>
        <begin position="83"/>
        <end position="106"/>
    </location>
</feature>
<reference evidence="7 8" key="1">
    <citation type="submission" date="2018-03" db="EMBL/GenBank/DDBJ databases">
        <title>Genome sequencing of Weissella confusa isolates.</title>
        <authorList>
            <person name="Kajala I."/>
            <person name="Baruah R."/>
            <person name="Bergsveinson J."/>
            <person name="Juvonen R."/>
            <person name="Ziola B."/>
        </authorList>
    </citation>
    <scope>NUCLEOTIDE SEQUENCE [LARGE SCALE GENOMIC DNA]</scope>
    <source>
        <strain evidence="7 8">VTT E-062653</strain>
    </source>
</reference>
<feature type="transmembrane region" description="Helical" evidence="6">
    <location>
        <begin position="290"/>
        <end position="312"/>
    </location>
</feature>